<reference evidence="2" key="1">
    <citation type="journal article" date="2023" name="Mol. Phylogenet. Evol.">
        <title>Genome-scale phylogeny and comparative genomics of the fungal order Sordariales.</title>
        <authorList>
            <person name="Hensen N."/>
            <person name="Bonometti L."/>
            <person name="Westerberg I."/>
            <person name="Brannstrom I.O."/>
            <person name="Guillou S."/>
            <person name="Cros-Aarteil S."/>
            <person name="Calhoun S."/>
            <person name="Haridas S."/>
            <person name="Kuo A."/>
            <person name="Mondo S."/>
            <person name="Pangilinan J."/>
            <person name="Riley R."/>
            <person name="LaButti K."/>
            <person name="Andreopoulos B."/>
            <person name="Lipzen A."/>
            <person name="Chen C."/>
            <person name="Yan M."/>
            <person name="Daum C."/>
            <person name="Ng V."/>
            <person name="Clum A."/>
            <person name="Steindorff A."/>
            <person name="Ohm R.A."/>
            <person name="Martin F."/>
            <person name="Silar P."/>
            <person name="Natvig D.O."/>
            <person name="Lalanne C."/>
            <person name="Gautier V."/>
            <person name="Ament-Velasquez S.L."/>
            <person name="Kruys A."/>
            <person name="Hutchinson M.I."/>
            <person name="Powell A.J."/>
            <person name="Barry K."/>
            <person name="Miller A.N."/>
            <person name="Grigoriev I.V."/>
            <person name="Debuchy R."/>
            <person name="Gladieux P."/>
            <person name="Hiltunen Thoren M."/>
            <person name="Johannesson H."/>
        </authorList>
    </citation>
    <scope>NUCLEOTIDE SEQUENCE</scope>
    <source>
        <strain evidence="2">PSN324</strain>
    </source>
</reference>
<dbReference type="PANTHER" id="PTHR13593">
    <property type="match status" value="1"/>
</dbReference>
<evidence type="ECO:0000256" key="1">
    <source>
        <dbReference type="SAM" id="SignalP"/>
    </source>
</evidence>
<dbReference type="SUPFAM" id="SSF51695">
    <property type="entry name" value="PLC-like phosphodiesterases"/>
    <property type="match status" value="1"/>
</dbReference>
<keyword evidence="1" id="KW-0732">Signal</keyword>
<gene>
    <name evidence="2" type="ORF">QBC42DRAFT_203860</name>
</gene>
<dbReference type="PANTHER" id="PTHR13593:SF143">
    <property type="entry name" value="PHOSPHATIDYLINOSITOL-SPECIFIC PHOSPHOLIPASE C X DOMAIN-CONTAINING PROTEIN"/>
    <property type="match status" value="1"/>
</dbReference>
<evidence type="ECO:0000313" key="2">
    <source>
        <dbReference type="EMBL" id="KAK4461341.1"/>
    </source>
</evidence>
<keyword evidence="3" id="KW-1185">Reference proteome</keyword>
<organism evidence="2 3">
    <name type="scientific">Cladorrhinum samala</name>
    <dbReference type="NCBI Taxonomy" id="585594"/>
    <lineage>
        <taxon>Eukaryota</taxon>
        <taxon>Fungi</taxon>
        <taxon>Dikarya</taxon>
        <taxon>Ascomycota</taxon>
        <taxon>Pezizomycotina</taxon>
        <taxon>Sordariomycetes</taxon>
        <taxon>Sordariomycetidae</taxon>
        <taxon>Sordariales</taxon>
        <taxon>Podosporaceae</taxon>
        <taxon>Cladorrhinum</taxon>
    </lineage>
</organism>
<evidence type="ECO:0000313" key="3">
    <source>
        <dbReference type="Proteomes" id="UP001321749"/>
    </source>
</evidence>
<dbReference type="PROSITE" id="PS50007">
    <property type="entry name" value="PIPLC_X_DOMAIN"/>
    <property type="match status" value="1"/>
</dbReference>
<dbReference type="InterPro" id="IPR051057">
    <property type="entry name" value="PI-PLC_domain"/>
</dbReference>
<dbReference type="InterPro" id="IPR017946">
    <property type="entry name" value="PLC-like_Pdiesterase_TIM-brl"/>
</dbReference>
<accession>A0AAV9HNK2</accession>
<protein>
    <submittedName>
        <fullName evidence="2">PI-PLC X domain-containing protein 1</fullName>
    </submittedName>
</protein>
<dbReference type="GO" id="GO:0008081">
    <property type="term" value="F:phosphoric diester hydrolase activity"/>
    <property type="evidence" value="ECO:0007669"/>
    <property type="project" value="InterPro"/>
</dbReference>
<reference evidence="2" key="2">
    <citation type="submission" date="2023-06" db="EMBL/GenBank/DDBJ databases">
        <authorList>
            <consortium name="Lawrence Berkeley National Laboratory"/>
            <person name="Mondo S.J."/>
            <person name="Hensen N."/>
            <person name="Bonometti L."/>
            <person name="Westerberg I."/>
            <person name="Brannstrom I.O."/>
            <person name="Guillou S."/>
            <person name="Cros-Aarteil S."/>
            <person name="Calhoun S."/>
            <person name="Haridas S."/>
            <person name="Kuo A."/>
            <person name="Pangilinan J."/>
            <person name="Riley R."/>
            <person name="Labutti K."/>
            <person name="Andreopoulos B."/>
            <person name="Lipzen A."/>
            <person name="Chen C."/>
            <person name="Yanf M."/>
            <person name="Daum C."/>
            <person name="Ng V."/>
            <person name="Clum A."/>
            <person name="Steindorff A."/>
            <person name="Ohm R."/>
            <person name="Martin F."/>
            <person name="Silar P."/>
            <person name="Natvig D."/>
            <person name="Lalanne C."/>
            <person name="Gautier V."/>
            <person name="Ament-Velasquez S.L."/>
            <person name="Kruys A."/>
            <person name="Hutchinson M.I."/>
            <person name="Powell A.J."/>
            <person name="Barry K."/>
            <person name="Miller A.N."/>
            <person name="Grigoriev I.V."/>
            <person name="Debuchy R."/>
            <person name="Gladieux P."/>
            <person name="Thoren M.H."/>
            <person name="Johannesson H."/>
        </authorList>
    </citation>
    <scope>NUCLEOTIDE SEQUENCE</scope>
    <source>
        <strain evidence="2">PSN324</strain>
    </source>
</reference>
<dbReference type="EMBL" id="MU864993">
    <property type="protein sequence ID" value="KAK4461341.1"/>
    <property type="molecule type" value="Genomic_DNA"/>
</dbReference>
<dbReference type="AlphaFoldDB" id="A0AAV9HNK2"/>
<dbReference type="GO" id="GO:0006629">
    <property type="term" value="P:lipid metabolic process"/>
    <property type="evidence" value="ECO:0007669"/>
    <property type="project" value="InterPro"/>
</dbReference>
<sequence length="599" mass="67479">MRIIRSLALVASFARLLVSGQNGDVCRPQDRTYSDETIPAGSFQPWDLFLNPVTNRASARFYVSIVNLTPHRFVLEHTHQYQMDTFSFGDIPQGRARQNAVKYRNRWATQDDAGEAYYRIDGTDQRFVVRLKGSAPLVENRKVILDLSGMNLGQREYKFPGGETSVTLVIAGSARWGLYASIRHDRGGWMRWIYDTIKDRPIRHLIMPGSHDAGMSRISNKILSIGTVFNTQTQGINIYDQLRAGSRWFDLRVASVHPAYDSGRYDGFWVLHVNNEMADVVVGNSGESLDDVINEINRFTGENPGEVIFFSVRYLVGRYQVPDRGPIVWTPGIMNDFFSKLRAINNRCANLDLGTGFQNQKASYFMDRNGGKGCVIFMLNGQNLREDVPKESLGDGIYAAGRMGVRDMWSDKMKVDALAPDQINGWRAMKRGGSGDYDQLYIAQWISTPDAVASTAVGLQAFAIQQTNPSLYWSGVNSISPDRFPNVILVDYIGVQQKDQTGWDQLSAEMYWLTIGLNLYTVSENCEISKRRSPVLRARGMGLRSRGSEKPWNGIIFANGTKIDNPPPDYHPGRIELLRNGTVFRNGTVLERTIPNPWV</sequence>
<feature type="signal peptide" evidence="1">
    <location>
        <begin position="1"/>
        <end position="20"/>
    </location>
</feature>
<dbReference type="Proteomes" id="UP001321749">
    <property type="component" value="Unassembled WGS sequence"/>
</dbReference>
<dbReference type="Gene3D" id="3.20.20.190">
    <property type="entry name" value="Phosphatidylinositol (PI) phosphodiesterase"/>
    <property type="match status" value="1"/>
</dbReference>
<comment type="caution">
    <text evidence="2">The sequence shown here is derived from an EMBL/GenBank/DDBJ whole genome shotgun (WGS) entry which is preliminary data.</text>
</comment>
<proteinExistence type="predicted"/>
<name>A0AAV9HNK2_9PEZI</name>
<feature type="chain" id="PRO_5043888807" evidence="1">
    <location>
        <begin position="21"/>
        <end position="599"/>
    </location>
</feature>